<protein>
    <recommendedName>
        <fullName evidence="4">Pre-mRNA-splicing factor</fullName>
    </recommendedName>
</protein>
<dbReference type="GO" id="GO:0000398">
    <property type="term" value="P:mRNA splicing, via spliceosome"/>
    <property type="evidence" value="ECO:0007669"/>
    <property type="project" value="UniProtKB-UniRule"/>
</dbReference>
<feature type="compositionally biased region" description="Basic and acidic residues" evidence="5">
    <location>
        <begin position="248"/>
        <end position="258"/>
    </location>
</feature>
<dbReference type="InterPro" id="IPR026822">
    <property type="entry name" value="Spp2/MOS2_G-patch"/>
</dbReference>
<dbReference type="GO" id="GO:0005681">
    <property type="term" value="C:spliceosomal complex"/>
    <property type="evidence" value="ECO:0007669"/>
    <property type="project" value="UniProtKB-UniRule"/>
</dbReference>
<comment type="caution">
    <text evidence="7">The sequence shown here is derived from an EMBL/GenBank/DDBJ whole genome shotgun (WGS) entry which is preliminary data.</text>
</comment>
<gene>
    <name evidence="7" type="ORF">E4U13_003890</name>
</gene>
<comment type="subcellular location">
    <subcellularLocation>
        <location evidence="1 4">Nucleus</location>
    </subcellularLocation>
</comment>
<evidence type="ECO:0000256" key="3">
    <source>
        <dbReference type="ARBA" id="ARBA00023242"/>
    </source>
</evidence>
<dbReference type="EMBL" id="SRQM01000030">
    <property type="protein sequence ID" value="KAG6121812.1"/>
    <property type="molecule type" value="Genomic_DNA"/>
</dbReference>
<feature type="compositionally biased region" description="Basic and acidic residues" evidence="5">
    <location>
        <begin position="460"/>
        <end position="538"/>
    </location>
</feature>
<dbReference type="PANTHER" id="PTHR15818">
    <property type="entry name" value="G PATCH AND KOW-CONTAINING"/>
    <property type="match status" value="1"/>
</dbReference>
<feature type="region of interest" description="Disordered" evidence="5">
    <location>
        <begin position="413"/>
        <end position="538"/>
    </location>
</feature>
<name>A0A9P7TWG3_9HYPO</name>
<feature type="region of interest" description="Disordered" evidence="5">
    <location>
        <begin position="120"/>
        <end position="353"/>
    </location>
</feature>
<feature type="compositionally biased region" description="Low complexity" evidence="5">
    <location>
        <begin position="165"/>
        <end position="185"/>
    </location>
</feature>
<sequence>MLASPLEADQLHHERATRQIVAQAMEGTREGEGTGARTKDKKQNTGSEDVGKGKQKTVTQMGVSLEMDNIRLVVLIAQSIRRGFQVAPMLQVSTSRPTRSVMWTLFILISDLLSHSNLTPFAQPKTPNPNPPYNPPSLPVKPRPQPHDYIMSDPSKGRIAIKLGSSSKSTSTSRPSPRGTFPRSTLGKPSRQTTRTTAALGDESDSESDSQHRRHETIVAFGQDGAETDRATGADQPREKQYVIARQPNRDWRSEIKAQRRSKNLLPEEAHKQQNSHGQNSSSTQNRQSNPAEPDDGLKWGLTIASEKKADIDQGATDDCDGKDAEQTQQAQEQTSVPALATSPDTKPRTDDEEAIDALLGKKTGPERHIPALSEDEVYKRDAAGAGAASTLEDYEAMPVEEFGAALLRGMGWNGEPTGPKVKEVRRRPNRLGLGAEELKDAEDLGGWNQKGTKGKSRPRLADYRREESRRKEERTKGREDSYKRERERERERERDKEGERGDARGSDRHRDKKQREGYREERRDRNGYRDSHRDRRR</sequence>
<evidence type="ECO:0000256" key="1">
    <source>
        <dbReference type="ARBA" id="ARBA00004123"/>
    </source>
</evidence>
<reference evidence="7 8" key="1">
    <citation type="journal article" date="2020" name="bioRxiv">
        <title>Whole genome comparisons of ergot fungi reveals the divergence and evolution of species within the genus Claviceps are the result of varying mechanisms driving genome evolution and host range expansion.</title>
        <authorList>
            <person name="Wyka S.A."/>
            <person name="Mondo S.J."/>
            <person name="Liu M."/>
            <person name="Dettman J."/>
            <person name="Nalam V."/>
            <person name="Broders K.D."/>
        </authorList>
    </citation>
    <scope>NUCLEOTIDE SEQUENCE [LARGE SCALE GENOMIC DNA]</scope>
    <source>
        <strain evidence="7 8">LM576</strain>
    </source>
</reference>
<dbReference type="Proteomes" id="UP000732380">
    <property type="component" value="Unassembled WGS sequence"/>
</dbReference>
<keyword evidence="4" id="KW-0747">Spliceosome</keyword>
<accession>A0A9P7TWG3</accession>
<keyword evidence="8" id="KW-1185">Reference proteome</keyword>
<feature type="compositionally biased region" description="Basic and acidic residues" evidence="5">
    <location>
        <begin position="227"/>
        <end position="241"/>
    </location>
</feature>
<evidence type="ECO:0000256" key="5">
    <source>
        <dbReference type="SAM" id="MobiDB-lite"/>
    </source>
</evidence>
<comment type="function">
    <text evidence="4">Involved in spliceosome maturation and the first step of pre-mRNA splicing.</text>
</comment>
<evidence type="ECO:0000313" key="8">
    <source>
        <dbReference type="Proteomes" id="UP000732380"/>
    </source>
</evidence>
<feature type="compositionally biased region" description="Basic and acidic residues" evidence="5">
    <location>
        <begin position="27"/>
        <end position="43"/>
    </location>
</feature>
<evidence type="ECO:0000259" key="6">
    <source>
        <dbReference type="Pfam" id="PF12656"/>
    </source>
</evidence>
<keyword evidence="4" id="KW-0507">mRNA processing</keyword>
<evidence type="ECO:0000256" key="2">
    <source>
        <dbReference type="ARBA" id="ARBA00008576"/>
    </source>
</evidence>
<feature type="compositionally biased region" description="Low complexity" evidence="5">
    <location>
        <begin position="279"/>
        <end position="290"/>
    </location>
</feature>
<dbReference type="Pfam" id="PF12656">
    <property type="entry name" value="G-patch_2"/>
    <property type="match status" value="1"/>
</dbReference>
<feature type="region of interest" description="Disordered" evidence="5">
    <location>
        <begin position="22"/>
        <end position="55"/>
    </location>
</feature>
<organism evidence="7 8">
    <name type="scientific">Claviceps humidiphila</name>
    <dbReference type="NCBI Taxonomy" id="1294629"/>
    <lineage>
        <taxon>Eukaryota</taxon>
        <taxon>Fungi</taxon>
        <taxon>Dikarya</taxon>
        <taxon>Ascomycota</taxon>
        <taxon>Pezizomycotina</taxon>
        <taxon>Sordariomycetes</taxon>
        <taxon>Hypocreomycetidae</taxon>
        <taxon>Hypocreales</taxon>
        <taxon>Clavicipitaceae</taxon>
        <taxon>Claviceps</taxon>
    </lineage>
</organism>
<keyword evidence="3 4" id="KW-0539">Nucleus</keyword>
<feature type="domain" description="Spp2/MOS2 G-patch" evidence="6">
    <location>
        <begin position="389"/>
        <end position="438"/>
    </location>
</feature>
<proteinExistence type="inferred from homology"/>
<evidence type="ECO:0000313" key="7">
    <source>
        <dbReference type="EMBL" id="KAG6121812.1"/>
    </source>
</evidence>
<feature type="compositionally biased region" description="Pro residues" evidence="5">
    <location>
        <begin position="126"/>
        <end position="143"/>
    </location>
</feature>
<dbReference type="PANTHER" id="PTHR15818:SF2">
    <property type="entry name" value="G-PATCH DOMAIN AND KOW MOTIFS-CONTAINING PROTEIN"/>
    <property type="match status" value="1"/>
</dbReference>
<dbReference type="InterPro" id="IPR045166">
    <property type="entry name" value="Spp2-like"/>
</dbReference>
<dbReference type="AlphaFoldDB" id="A0A9P7TWG3"/>
<keyword evidence="4" id="KW-0508">mRNA splicing</keyword>
<evidence type="ECO:0000256" key="4">
    <source>
        <dbReference type="RuleBase" id="RU369096"/>
    </source>
</evidence>
<comment type="similarity">
    <text evidence="2 4">Belongs to the SPP2 family.</text>
</comment>